<dbReference type="PRINTS" id="PR00344">
    <property type="entry name" value="BCTRLSENSOR"/>
</dbReference>
<dbReference type="InterPro" id="IPR050736">
    <property type="entry name" value="Sensor_HK_Regulatory"/>
</dbReference>
<name>A0AAX2J791_KINKI</name>
<dbReference type="PANTHER" id="PTHR43711:SF31">
    <property type="entry name" value="HISTIDINE KINASE"/>
    <property type="match status" value="1"/>
</dbReference>
<dbReference type="InterPro" id="IPR004358">
    <property type="entry name" value="Sig_transdc_His_kin-like_C"/>
</dbReference>
<evidence type="ECO:0000256" key="1">
    <source>
        <dbReference type="ARBA" id="ARBA00000085"/>
    </source>
</evidence>
<feature type="transmembrane region" description="Helical" evidence="7">
    <location>
        <begin position="138"/>
        <end position="156"/>
    </location>
</feature>
<dbReference type="InterPro" id="IPR036097">
    <property type="entry name" value="HisK_dim/P_sf"/>
</dbReference>
<dbReference type="EC" id="2.7.13.3" evidence="2"/>
<evidence type="ECO:0000313" key="9">
    <source>
        <dbReference type="EMBL" id="SQH25343.1"/>
    </source>
</evidence>
<evidence type="ECO:0000256" key="7">
    <source>
        <dbReference type="SAM" id="Phobius"/>
    </source>
</evidence>
<reference evidence="9 10" key="1">
    <citation type="submission" date="2018-06" db="EMBL/GenBank/DDBJ databases">
        <authorList>
            <consortium name="Pathogen Informatics"/>
            <person name="Doyle S."/>
        </authorList>
    </citation>
    <scope>NUCLEOTIDE SEQUENCE [LARGE SCALE GENOMIC DNA]</scope>
    <source>
        <strain evidence="9 10">NCTC10529</strain>
    </source>
</reference>
<dbReference type="Pfam" id="PF00512">
    <property type="entry name" value="HisKA"/>
    <property type="match status" value="1"/>
</dbReference>
<dbReference type="SMART" id="SM00387">
    <property type="entry name" value="HATPase_c"/>
    <property type="match status" value="1"/>
</dbReference>
<evidence type="ECO:0000256" key="6">
    <source>
        <dbReference type="ARBA" id="ARBA00023012"/>
    </source>
</evidence>
<dbReference type="SUPFAM" id="SSF55874">
    <property type="entry name" value="ATPase domain of HSP90 chaperone/DNA topoisomerase II/histidine kinase"/>
    <property type="match status" value="1"/>
</dbReference>
<dbReference type="InterPro" id="IPR036890">
    <property type="entry name" value="HATPase_C_sf"/>
</dbReference>
<dbReference type="EMBL" id="LS483426">
    <property type="protein sequence ID" value="SQH25343.1"/>
    <property type="molecule type" value="Genomic_DNA"/>
</dbReference>
<dbReference type="GeneID" id="93262818"/>
<comment type="catalytic activity">
    <reaction evidence="1">
        <text>ATP + protein L-histidine = ADP + protein N-phospho-L-histidine.</text>
        <dbReference type="EC" id="2.7.13.3"/>
    </reaction>
</comment>
<keyword evidence="7" id="KW-1133">Transmembrane helix</keyword>
<dbReference type="AlphaFoldDB" id="A0AAX2J791"/>
<dbReference type="RefSeq" id="WP_003786794.1">
    <property type="nucleotide sequence ID" value="NZ_CP045141.1"/>
</dbReference>
<protein>
    <recommendedName>
        <fullName evidence="2">histidine kinase</fullName>
        <ecNumber evidence="2">2.7.13.3</ecNumber>
    </recommendedName>
</protein>
<dbReference type="PANTHER" id="PTHR43711">
    <property type="entry name" value="TWO-COMPONENT HISTIDINE KINASE"/>
    <property type="match status" value="1"/>
</dbReference>
<accession>A0AAX2J791</accession>
<feature type="transmembrane region" description="Helical" evidence="7">
    <location>
        <begin position="176"/>
        <end position="196"/>
    </location>
</feature>
<dbReference type="Gene3D" id="3.30.565.10">
    <property type="entry name" value="Histidine kinase-like ATPase, C-terminal domain"/>
    <property type="match status" value="1"/>
</dbReference>
<keyword evidence="4 9" id="KW-0808">Transferase</keyword>
<organism evidence="9 10">
    <name type="scientific">Kingella kingae</name>
    <dbReference type="NCBI Taxonomy" id="504"/>
    <lineage>
        <taxon>Bacteria</taxon>
        <taxon>Pseudomonadati</taxon>
        <taxon>Pseudomonadota</taxon>
        <taxon>Betaproteobacteria</taxon>
        <taxon>Neisseriales</taxon>
        <taxon>Neisseriaceae</taxon>
        <taxon>Kingella</taxon>
    </lineage>
</organism>
<dbReference type="Proteomes" id="UP000248598">
    <property type="component" value="Chromosome 1"/>
</dbReference>
<sequence length="535" mass="60759">MQQTAERRHHNWEEQIHRMIGLINIARIAILFSLLIFIAVVSNLVGIAGNQSYLPLITNMAWIKIWCIAYSALIGVSLFRPEWQLQGQNKLPNISSVIDISMIAALVFLAGGVESGFAILVLPFLATSCLLSYGRFPLLYGSYVALLVSFDVFWHLQPFSSFVVRDNLNLLTSQIVLIAACYLVPLLTSFSAEYLASADARILRHKTAFERMSGLNHIVLNRVQEAVIVLDAQQQVWLFNDQAQQYIPYLTVGKTVEPFGSIIQKWRKQPARIFEDNCVLMYQPMHVRAVPLVQENTELLMLFIRSEQERQKEAQTVKLTSLGLLTSNLAHEIRNPLSAMRQANDLLKENNENNLPLVARLTNIIEKNIARVDKMIEDVSTLNKRDRLNPQTIDLHKFWFGFMQEFQLTRPESAGCLRVDLPKECLTAEFDIAHLQQIVWNLCNNAWRHSKKQRDSVVVSIIPDGDTIHLRVQDDGPGVAPKILEHLFEPFQTNQAEGTGLGLYVSHELAHANKGDLIYDGKNKAFELIMPRKLS</sequence>
<gene>
    <name evidence="9" type="primary">yycG</name>
    <name evidence="9" type="ORF">NCTC10529_01540</name>
</gene>
<proteinExistence type="predicted"/>
<keyword evidence="7" id="KW-0812">Transmembrane</keyword>
<dbReference type="InterPro" id="IPR003594">
    <property type="entry name" value="HATPase_dom"/>
</dbReference>
<feature type="transmembrane region" description="Helical" evidence="7">
    <location>
        <begin position="21"/>
        <end position="41"/>
    </location>
</feature>
<dbReference type="InterPro" id="IPR005467">
    <property type="entry name" value="His_kinase_dom"/>
</dbReference>
<dbReference type="Pfam" id="PF25323">
    <property type="entry name" value="6TM_PilS"/>
    <property type="match status" value="1"/>
</dbReference>
<evidence type="ECO:0000256" key="3">
    <source>
        <dbReference type="ARBA" id="ARBA00022553"/>
    </source>
</evidence>
<feature type="transmembrane region" description="Helical" evidence="7">
    <location>
        <begin position="61"/>
        <end position="79"/>
    </location>
</feature>
<dbReference type="SUPFAM" id="SSF47384">
    <property type="entry name" value="Homodimeric domain of signal transducing histidine kinase"/>
    <property type="match status" value="1"/>
</dbReference>
<dbReference type="PROSITE" id="PS50109">
    <property type="entry name" value="HIS_KIN"/>
    <property type="match status" value="1"/>
</dbReference>
<evidence type="ECO:0000256" key="4">
    <source>
        <dbReference type="ARBA" id="ARBA00022679"/>
    </source>
</evidence>
<feature type="domain" description="Histidine kinase" evidence="8">
    <location>
        <begin position="328"/>
        <end position="517"/>
    </location>
</feature>
<keyword evidence="7" id="KW-0472">Membrane</keyword>
<dbReference type="CDD" id="cd00082">
    <property type="entry name" value="HisKA"/>
    <property type="match status" value="1"/>
</dbReference>
<dbReference type="Pfam" id="PF02518">
    <property type="entry name" value="HATPase_c"/>
    <property type="match status" value="1"/>
</dbReference>
<evidence type="ECO:0000313" key="10">
    <source>
        <dbReference type="Proteomes" id="UP000248598"/>
    </source>
</evidence>
<dbReference type="SMART" id="SM00388">
    <property type="entry name" value="HisKA"/>
    <property type="match status" value="1"/>
</dbReference>
<keyword evidence="3" id="KW-0597">Phosphoprotein</keyword>
<keyword evidence="5 9" id="KW-0418">Kinase</keyword>
<evidence type="ECO:0000259" key="8">
    <source>
        <dbReference type="PROSITE" id="PS50109"/>
    </source>
</evidence>
<keyword evidence="6" id="KW-0902">Two-component regulatory system</keyword>
<evidence type="ECO:0000256" key="5">
    <source>
        <dbReference type="ARBA" id="ARBA00022777"/>
    </source>
</evidence>
<dbReference type="GO" id="GO:0000155">
    <property type="term" value="F:phosphorelay sensor kinase activity"/>
    <property type="evidence" value="ECO:0007669"/>
    <property type="project" value="InterPro"/>
</dbReference>
<evidence type="ECO:0000256" key="2">
    <source>
        <dbReference type="ARBA" id="ARBA00012438"/>
    </source>
</evidence>
<dbReference type="InterPro" id="IPR003661">
    <property type="entry name" value="HisK_dim/P_dom"/>
</dbReference>
<dbReference type="Gene3D" id="1.10.287.130">
    <property type="match status" value="1"/>
</dbReference>